<evidence type="ECO:0000256" key="2">
    <source>
        <dbReference type="ARBA" id="ARBA00023125"/>
    </source>
</evidence>
<evidence type="ECO:0000313" key="6">
    <source>
        <dbReference type="Proteomes" id="UP000256304"/>
    </source>
</evidence>
<dbReference type="GO" id="GO:0003700">
    <property type="term" value="F:DNA-binding transcription factor activity"/>
    <property type="evidence" value="ECO:0007669"/>
    <property type="project" value="InterPro"/>
</dbReference>
<proteinExistence type="predicted"/>
<dbReference type="PANTHER" id="PTHR46796:SF13">
    <property type="entry name" value="HTH-TYPE TRANSCRIPTIONAL ACTIVATOR RHAS"/>
    <property type="match status" value="1"/>
</dbReference>
<dbReference type="InterPro" id="IPR018060">
    <property type="entry name" value="HTH_AraC"/>
</dbReference>
<dbReference type="PROSITE" id="PS01124">
    <property type="entry name" value="HTH_ARAC_FAMILY_2"/>
    <property type="match status" value="1"/>
</dbReference>
<dbReference type="Pfam" id="PF12833">
    <property type="entry name" value="HTH_18"/>
    <property type="match status" value="1"/>
</dbReference>
<organism evidence="5 6">
    <name type="scientific">Paenibacillus taihuensis</name>
    <dbReference type="NCBI Taxonomy" id="1156355"/>
    <lineage>
        <taxon>Bacteria</taxon>
        <taxon>Bacillati</taxon>
        <taxon>Bacillota</taxon>
        <taxon>Bacilli</taxon>
        <taxon>Bacillales</taxon>
        <taxon>Paenibacillaceae</taxon>
        <taxon>Paenibacillus</taxon>
    </lineage>
</organism>
<keyword evidence="2" id="KW-0238">DNA-binding</keyword>
<dbReference type="EMBL" id="QTTN01000025">
    <property type="protein sequence ID" value="REE78694.1"/>
    <property type="molecule type" value="Genomic_DNA"/>
</dbReference>
<reference evidence="5 6" key="1">
    <citation type="submission" date="2018-08" db="EMBL/GenBank/DDBJ databases">
        <title>Genomic Encyclopedia of Type Strains, Phase III (KMG-III): the genomes of soil and plant-associated and newly described type strains.</title>
        <authorList>
            <person name="Whitman W."/>
        </authorList>
    </citation>
    <scope>NUCLEOTIDE SEQUENCE [LARGE SCALE GENOMIC DNA]</scope>
    <source>
        <strain evidence="5 6">CGMCC 1.10966</strain>
    </source>
</reference>
<feature type="domain" description="HTH araC/xylS-type" evidence="4">
    <location>
        <begin position="150"/>
        <end position="250"/>
    </location>
</feature>
<dbReference type="AlphaFoldDB" id="A0A3D9RRV0"/>
<dbReference type="Gene3D" id="1.10.10.60">
    <property type="entry name" value="Homeodomain-like"/>
    <property type="match status" value="1"/>
</dbReference>
<dbReference type="Proteomes" id="UP000256304">
    <property type="component" value="Unassembled WGS sequence"/>
</dbReference>
<comment type="caution">
    <text evidence="5">The sequence shown here is derived from an EMBL/GenBank/DDBJ whole genome shotgun (WGS) entry which is preliminary data.</text>
</comment>
<dbReference type="SMART" id="SM00342">
    <property type="entry name" value="HTH_ARAC"/>
    <property type="match status" value="1"/>
</dbReference>
<gene>
    <name evidence="5" type="ORF">A8990_12591</name>
</gene>
<keyword evidence="6" id="KW-1185">Reference proteome</keyword>
<keyword evidence="3" id="KW-0804">Transcription</keyword>
<evidence type="ECO:0000313" key="5">
    <source>
        <dbReference type="EMBL" id="REE78694.1"/>
    </source>
</evidence>
<accession>A0A3D9RRV0</accession>
<evidence type="ECO:0000256" key="3">
    <source>
        <dbReference type="ARBA" id="ARBA00023163"/>
    </source>
</evidence>
<sequence length="252" mass="28651">MITWRPERLAPYVEKLVWLGSGSTAPFTVYPDIYPVMGFQNIGQVALVNGDETQPLEPAGLTGIHGQPKVFQATAAYSSILVYFRPEALFKWRLCSPKELSDTSVALADLGLNRAHWDRLLDPEAADDPWKLLRVIEELLWKLFNGNEVDLWAAWAVDRICAEHGSIRVGQLAEESTLSRRQFERRFVERVGVTPKSLAQIVKFQRVLQSLQTADRLTQLAHDADYYDQSHLIREFRKKTGATPGQMSHLYN</sequence>
<dbReference type="InterPro" id="IPR050204">
    <property type="entry name" value="AraC_XylS_family_regulators"/>
</dbReference>
<evidence type="ECO:0000259" key="4">
    <source>
        <dbReference type="PROSITE" id="PS01124"/>
    </source>
</evidence>
<keyword evidence="1" id="KW-0805">Transcription regulation</keyword>
<dbReference type="GO" id="GO:0043565">
    <property type="term" value="F:sequence-specific DNA binding"/>
    <property type="evidence" value="ECO:0007669"/>
    <property type="project" value="InterPro"/>
</dbReference>
<name>A0A3D9RRV0_9BACL</name>
<evidence type="ECO:0000256" key="1">
    <source>
        <dbReference type="ARBA" id="ARBA00023015"/>
    </source>
</evidence>
<protein>
    <submittedName>
        <fullName evidence="5">AraC family transcriptional regulator</fullName>
    </submittedName>
</protein>
<dbReference type="RefSeq" id="WP_116190779.1">
    <property type="nucleotide sequence ID" value="NZ_QTTN01000025.1"/>
</dbReference>
<dbReference type="OrthoDB" id="323290at2"/>
<dbReference type="PANTHER" id="PTHR46796">
    <property type="entry name" value="HTH-TYPE TRANSCRIPTIONAL ACTIVATOR RHAS-RELATED"/>
    <property type="match status" value="1"/>
</dbReference>